<reference evidence="1" key="1">
    <citation type="submission" date="2020-05" db="EMBL/GenBank/DDBJ databases">
        <title>Phylogenomic resolution of chytrid fungi.</title>
        <authorList>
            <person name="Stajich J.E."/>
            <person name="Amses K."/>
            <person name="Simmons R."/>
            <person name="Seto K."/>
            <person name="Myers J."/>
            <person name="Bonds A."/>
            <person name="Quandt C.A."/>
            <person name="Barry K."/>
            <person name="Liu P."/>
            <person name="Grigoriev I."/>
            <person name="Longcore J.E."/>
            <person name="James T.Y."/>
        </authorList>
    </citation>
    <scope>NUCLEOTIDE SEQUENCE</scope>
    <source>
        <strain evidence="1">JEL0476</strain>
    </source>
</reference>
<dbReference type="Pfam" id="PF10229">
    <property type="entry name" value="MMADHC"/>
    <property type="match status" value="1"/>
</dbReference>
<dbReference type="PANTHER" id="PTHR13192">
    <property type="entry name" value="MY011 PROTEIN"/>
    <property type="match status" value="1"/>
</dbReference>
<protein>
    <recommendedName>
        <fullName evidence="3">Methylmalonic aciduria and homocystinuria type D protein</fullName>
    </recommendedName>
</protein>
<organism evidence="1 2">
    <name type="scientific">Clydaea vesicula</name>
    <dbReference type="NCBI Taxonomy" id="447962"/>
    <lineage>
        <taxon>Eukaryota</taxon>
        <taxon>Fungi</taxon>
        <taxon>Fungi incertae sedis</taxon>
        <taxon>Chytridiomycota</taxon>
        <taxon>Chytridiomycota incertae sedis</taxon>
        <taxon>Chytridiomycetes</taxon>
        <taxon>Lobulomycetales</taxon>
        <taxon>Lobulomycetaceae</taxon>
        <taxon>Clydaea</taxon>
    </lineage>
</organism>
<dbReference type="AlphaFoldDB" id="A0AAD5U9K9"/>
<evidence type="ECO:0008006" key="3">
    <source>
        <dbReference type="Google" id="ProtNLM"/>
    </source>
</evidence>
<dbReference type="GO" id="GO:0009235">
    <property type="term" value="P:cobalamin metabolic process"/>
    <property type="evidence" value="ECO:0007669"/>
    <property type="project" value="InterPro"/>
</dbReference>
<evidence type="ECO:0000313" key="1">
    <source>
        <dbReference type="EMBL" id="KAJ3228456.1"/>
    </source>
</evidence>
<keyword evidence="2" id="KW-1185">Reference proteome</keyword>
<dbReference type="Proteomes" id="UP001211065">
    <property type="component" value="Unassembled WGS sequence"/>
</dbReference>
<accession>A0AAD5U9K9</accession>
<sequence length="235" mass="27099">MEILHSNKNLLNNLNSVKDVTPYRNQQRQCQQQNRTQVCQKEQQNQNNSKNVVSISKRPEVLSPPKVINYTKENYNNINLNFQFSIHRPGKFLNRDLKLIFPNIGEEVLSNLKILPIFFKASVDLVAVNERSNLERNFFLEEILAIAAKLKKVLNNYFLDLTDPASGYPVYSDRGCSLYPDVDGSVRLLKYDCIQAGCCRVIVHPQWGTKNYPCSIFTDAPVDVIFNIFDNFHQL</sequence>
<proteinExistence type="predicted"/>
<evidence type="ECO:0000313" key="2">
    <source>
        <dbReference type="Proteomes" id="UP001211065"/>
    </source>
</evidence>
<dbReference type="PANTHER" id="PTHR13192:SF3">
    <property type="entry name" value="COBALAMIN TRAFFICKING PROTEIN CBLD"/>
    <property type="match status" value="1"/>
</dbReference>
<dbReference type="InterPro" id="IPR019362">
    <property type="entry name" value="MMADHC"/>
</dbReference>
<dbReference type="EMBL" id="JADGJW010000001">
    <property type="protein sequence ID" value="KAJ3228456.1"/>
    <property type="molecule type" value="Genomic_DNA"/>
</dbReference>
<name>A0AAD5U9K9_9FUNG</name>
<comment type="caution">
    <text evidence="1">The sequence shown here is derived from an EMBL/GenBank/DDBJ whole genome shotgun (WGS) entry which is preliminary data.</text>
</comment>
<gene>
    <name evidence="1" type="ORF">HK099_000011</name>
</gene>